<proteinExistence type="predicted"/>
<organism evidence="2">
    <name type="scientific">Caenorhabditis remanei</name>
    <name type="common">Caenorhabditis vulgaris</name>
    <dbReference type="NCBI Taxonomy" id="31234"/>
    <lineage>
        <taxon>Eukaryota</taxon>
        <taxon>Metazoa</taxon>
        <taxon>Ecdysozoa</taxon>
        <taxon>Nematoda</taxon>
        <taxon>Chromadorea</taxon>
        <taxon>Rhabditida</taxon>
        <taxon>Rhabditina</taxon>
        <taxon>Rhabditomorpha</taxon>
        <taxon>Rhabditoidea</taxon>
        <taxon>Rhabditidae</taxon>
        <taxon>Peloderinae</taxon>
        <taxon>Caenorhabditis</taxon>
    </lineage>
</organism>
<reference evidence="1" key="1">
    <citation type="submission" date="2007-07" db="EMBL/GenBank/DDBJ databases">
        <title>PCAP assembly of the Caenorhabditis remanei genome.</title>
        <authorList>
            <consortium name="The Caenorhabditis remanei Sequencing Consortium"/>
            <person name="Wilson R.K."/>
        </authorList>
    </citation>
    <scope>NUCLEOTIDE SEQUENCE [LARGE SCALE GENOMIC DNA]</scope>
    <source>
        <strain evidence="1">PB4641</strain>
    </source>
</reference>
<dbReference type="AlphaFoldDB" id="E3N867"/>
<sequence>MELNHLHLLIANFGKNPSFERCMVQADVMNGSLIFCYQIPDSRHRLRIKEKDNIFTIRRI</sequence>
<evidence type="ECO:0000313" key="1">
    <source>
        <dbReference type="EMBL" id="EFO89293.1"/>
    </source>
</evidence>
<gene>
    <name evidence="1" type="ORF">CRE_15684</name>
</gene>
<keyword evidence="2" id="KW-1185">Reference proteome</keyword>
<dbReference type="EMBL" id="DS268554">
    <property type="protein sequence ID" value="EFO89293.1"/>
    <property type="molecule type" value="Genomic_DNA"/>
</dbReference>
<dbReference type="InParanoid" id="E3N867"/>
<name>E3N867_CAERE</name>
<dbReference type="HOGENOM" id="CLU_2943929_0_0_1"/>
<accession>E3N867</accession>
<protein>
    <submittedName>
        <fullName evidence="1">Uncharacterized protein</fullName>
    </submittedName>
</protein>
<evidence type="ECO:0000313" key="2">
    <source>
        <dbReference type="Proteomes" id="UP000008281"/>
    </source>
</evidence>
<dbReference type="Proteomes" id="UP000008281">
    <property type="component" value="Unassembled WGS sequence"/>
</dbReference>